<dbReference type="Proteomes" id="UP001601992">
    <property type="component" value="Unassembled WGS sequence"/>
</dbReference>
<reference evidence="2 3" key="1">
    <citation type="submission" date="2024-10" db="EMBL/GenBank/DDBJ databases">
        <title>The Natural Products Discovery Center: Release of the First 8490 Sequenced Strains for Exploring Actinobacteria Biosynthetic Diversity.</title>
        <authorList>
            <person name="Kalkreuter E."/>
            <person name="Kautsar S.A."/>
            <person name="Yang D."/>
            <person name="Bader C.D."/>
            <person name="Teijaro C.N."/>
            <person name="Fluegel L."/>
            <person name="Davis C.M."/>
            <person name="Simpson J.R."/>
            <person name="Lauterbach L."/>
            <person name="Steele A.D."/>
            <person name="Gui C."/>
            <person name="Meng S."/>
            <person name="Li G."/>
            <person name="Viehrig K."/>
            <person name="Ye F."/>
            <person name="Su P."/>
            <person name="Kiefer A.F."/>
            <person name="Nichols A."/>
            <person name="Cepeda A.J."/>
            <person name="Yan W."/>
            <person name="Fan B."/>
            <person name="Jiang Y."/>
            <person name="Adhikari A."/>
            <person name="Zheng C.-J."/>
            <person name="Schuster L."/>
            <person name="Cowan T.M."/>
            <person name="Smanski M.J."/>
            <person name="Chevrette M.G."/>
            <person name="De Carvalho L.P.S."/>
            <person name="Shen B."/>
        </authorList>
    </citation>
    <scope>NUCLEOTIDE SEQUENCE [LARGE SCALE GENOMIC DNA]</scope>
    <source>
        <strain evidence="2 3">NPDC002593</strain>
    </source>
</reference>
<dbReference type="SMART" id="SM00316">
    <property type="entry name" value="S1"/>
    <property type="match status" value="1"/>
</dbReference>
<gene>
    <name evidence="2" type="ORF">ACFYXQ_26365</name>
</gene>
<dbReference type="InterPro" id="IPR003029">
    <property type="entry name" value="S1_domain"/>
</dbReference>
<keyword evidence="3" id="KW-1185">Reference proteome</keyword>
<evidence type="ECO:0000259" key="1">
    <source>
        <dbReference type="PROSITE" id="PS50126"/>
    </source>
</evidence>
<feature type="domain" description="S1 motif" evidence="1">
    <location>
        <begin position="21"/>
        <end position="82"/>
    </location>
</feature>
<dbReference type="Gene3D" id="2.40.50.140">
    <property type="entry name" value="Nucleic acid-binding proteins"/>
    <property type="match status" value="1"/>
</dbReference>
<evidence type="ECO:0000313" key="2">
    <source>
        <dbReference type="EMBL" id="MFF3571308.1"/>
    </source>
</evidence>
<dbReference type="SUPFAM" id="SSF50249">
    <property type="entry name" value="Nucleic acid-binding proteins"/>
    <property type="match status" value="1"/>
</dbReference>
<evidence type="ECO:0000313" key="3">
    <source>
        <dbReference type="Proteomes" id="UP001601992"/>
    </source>
</evidence>
<dbReference type="RefSeq" id="WP_040824987.1">
    <property type="nucleotide sequence ID" value="NZ_JBIAQY010000009.1"/>
</dbReference>
<dbReference type="EMBL" id="JBIAQY010000009">
    <property type="protein sequence ID" value="MFF3571308.1"/>
    <property type="molecule type" value="Genomic_DNA"/>
</dbReference>
<comment type="caution">
    <text evidence="2">The sequence shown here is derived from an EMBL/GenBank/DDBJ whole genome shotgun (WGS) entry which is preliminary data.</text>
</comment>
<name>A0ABW6S4S6_9NOCA</name>
<dbReference type="InterPro" id="IPR012340">
    <property type="entry name" value="NA-bd_OB-fold"/>
</dbReference>
<sequence length="82" mass="8852">MSHEPVSPSEWAAFRAAHTPGDALAATVVSVVPFGAFLEVAPGIHGLLHTQEWRGEPQVGATLNVRIRQLDDENRRLSLAQA</sequence>
<organism evidence="2 3">
    <name type="scientific">Nocardia jiangxiensis</name>
    <dbReference type="NCBI Taxonomy" id="282685"/>
    <lineage>
        <taxon>Bacteria</taxon>
        <taxon>Bacillati</taxon>
        <taxon>Actinomycetota</taxon>
        <taxon>Actinomycetes</taxon>
        <taxon>Mycobacteriales</taxon>
        <taxon>Nocardiaceae</taxon>
        <taxon>Nocardia</taxon>
    </lineage>
</organism>
<dbReference type="Pfam" id="PF00575">
    <property type="entry name" value="S1"/>
    <property type="match status" value="1"/>
</dbReference>
<dbReference type="PROSITE" id="PS50126">
    <property type="entry name" value="S1"/>
    <property type="match status" value="1"/>
</dbReference>
<protein>
    <submittedName>
        <fullName evidence="2">S1 RNA-binding domain-containing protein</fullName>
    </submittedName>
</protein>
<accession>A0ABW6S4S6</accession>
<proteinExistence type="predicted"/>